<gene>
    <name evidence="1" type="ORF">EQU50_05405</name>
</gene>
<evidence type="ECO:0000313" key="2">
    <source>
        <dbReference type="Proteomes" id="UP000293550"/>
    </source>
</evidence>
<protein>
    <submittedName>
        <fullName evidence="1">Uncharacterized protein</fullName>
    </submittedName>
</protein>
<dbReference type="Proteomes" id="UP000293550">
    <property type="component" value="Unassembled WGS sequence"/>
</dbReference>
<proteinExistence type="predicted"/>
<sequence length="329" mass="36288">MLKLLRRFFVFTCFLGGIHAQSMGLEGEITREYATFRGRQIPNLSNQPCLAVQFIYHLQESRAARAAEKIALIIGSGAGVGGISDRAATPAERALMVRGLNFAVRNNAVNSLKLNGGAEHVRKHQTVVAQIIESYQRIQPSWLIDSGINNMYYGAFPKTPVLHPYNPSPGANRGMFPLTPKLKTGLSRPLLPVALQQQIAGINDKDLDIFFVPQPYIKENDINGELFDGALLFRPQYWLDPDAPLQASGYNKGFDPHISFWQTPTGITINRDSGVFHDGGFSTHSGDENMLVSSEANCSIEDLIAGKREKSLAFWSLTSYAGRNALTLH</sequence>
<reference evidence="1 2" key="1">
    <citation type="submission" date="2018-10" db="EMBL/GenBank/DDBJ databases">
        <title>An updated phylogeny of the Alphaproteobacteria reveals that the parasitic Rickettsiales and Holosporales have independent origins.</title>
        <authorList>
            <person name="Munoz-Gomez S.A."/>
            <person name="Hess S."/>
            <person name="Burger G."/>
            <person name="Lang B.F."/>
            <person name="Susko E."/>
            <person name="Slamovits C.H."/>
            <person name="Roger A.J."/>
        </authorList>
    </citation>
    <scope>NUCLEOTIDE SEQUENCE [LARGE SCALE GENOMIC DNA]</scope>
    <source>
        <strain evidence="1">HOLO01</strain>
    </source>
</reference>
<evidence type="ECO:0000313" key="1">
    <source>
        <dbReference type="EMBL" id="RZI45869.1"/>
    </source>
</evidence>
<name>A0A4Q7DI69_9PROT</name>
<dbReference type="OrthoDB" id="9805815at2"/>
<comment type="caution">
    <text evidence="1">The sequence shown here is derived from an EMBL/GenBank/DDBJ whole genome shotgun (WGS) entry which is preliminary data.</text>
</comment>
<accession>A0A4Q7DI69</accession>
<keyword evidence="2" id="KW-1185">Reference proteome</keyword>
<dbReference type="EMBL" id="SCFB01000006">
    <property type="protein sequence ID" value="RZI45869.1"/>
    <property type="molecule type" value="Genomic_DNA"/>
</dbReference>
<dbReference type="RefSeq" id="WP_130154121.1">
    <property type="nucleotide sequence ID" value="NZ_SCFB01000006.1"/>
</dbReference>
<dbReference type="AlphaFoldDB" id="A0A4Q7DI69"/>
<organism evidence="1 2">
    <name type="scientific">Candidatus Finniella inopinata</name>
    <dbReference type="NCBI Taxonomy" id="1696036"/>
    <lineage>
        <taxon>Bacteria</taxon>
        <taxon>Pseudomonadati</taxon>
        <taxon>Pseudomonadota</taxon>
        <taxon>Alphaproteobacteria</taxon>
        <taxon>Holosporales</taxon>
        <taxon>Candidatus Paracaedibacteraceae</taxon>
        <taxon>Candidatus Finniella</taxon>
    </lineage>
</organism>